<dbReference type="Proteomes" id="UP001154114">
    <property type="component" value="Chromosome 8"/>
</dbReference>
<keyword evidence="2" id="KW-1185">Reference proteome</keyword>
<sequence length="200" mass="22135">MVAGKQPTIAFPKRVSVGQTADYKTIAKTLSNMSRRRVAPTPTVSYLPAALCRLTKVGTTASRLDPAADSAWEQDPGDHTICLSEETASLAHTCAAVSPRGGFECTLQRRNIARQSAPSCRPRRPCREARRRRTSDIAKKVFVRYTKLFLDFPFNSHIVELEQSVSNPANAESDLLKPEFGILRNGFSLGPRRARTFVKC</sequence>
<accession>A0A9N8KRH9</accession>
<dbReference type="AlphaFoldDB" id="A0A9N8KRH9"/>
<evidence type="ECO:0000313" key="2">
    <source>
        <dbReference type="Proteomes" id="UP001154114"/>
    </source>
</evidence>
<dbReference type="EMBL" id="LR824011">
    <property type="protein sequence ID" value="CAD0198031.1"/>
    <property type="molecule type" value="Genomic_DNA"/>
</dbReference>
<protein>
    <submittedName>
        <fullName evidence="1">Uncharacterized protein</fullName>
    </submittedName>
</protein>
<evidence type="ECO:0000313" key="1">
    <source>
        <dbReference type="EMBL" id="CAD0198031.1"/>
    </source>
</evidence>
<gene>
    <name evidence="1" type="ORF">CINC_LOCUS12309</name>
</gene>
<reference evidence="1" key="1">
    <citation type="submission" date="2021-12" db="EMBL/GenBank/DDBJ databases">
        <authorList>
            <person name="King R."/>
        </authorList>
    </citation>
    <scope>NUCLEOTIDE SEQUENCE</scope>
</reference>
<proteinExistence type="predicted"/>
<organism evidence="1 2">
    <name type="scientific">Chrysodeixis includens</name>
    <name type="common">Soybean looper</name>
    <name type="synonym">Pseudoplusia includens</name>
    <dbReference type="NCBI Taxonomy" id="689277"/>
    <lineage>
        <taxon>Eukaryota</taxon>
        <taxon>Metazoa</taxon>
        <taxon>Ecdysozoa</taxon>
        <taxon>Arthropoda</taxon>
        <taxon>Hexapoda</taxon>
        <taxon>Insecta</taxon>
        <taxon>Pterygota</taxon>
        <taxon>Neoptera</taxon>
        <taxon>Endopterygota</taxon>
        <taxon>Lepidoptera</taxon>
        <taxon>Glossata</taxon>
        <taxon>Ditrysia</taxon>
        <taxon>Noctuoidea</taxon>
        <taxon>Noctuidae</taxon>
        <taxon>Plusiinae</taxon>
        <taxon>Chrysodeixis</taxon>
    </lineage>
</organism>
<name>A0A9N8KRH9_CHRIL</name>
<dbReference type="OrthoDB" id="7464582at2759"/>